<protein>
    <submittedName>
        <fullName evidence="1">Uncharacterized protein</fullName>
    </submittedName>
</protein>
<organism evidence="1 2">
    <name type="scientific">Pristionchus mayeri</name>
    <dbReference type="NCBI Taxonomy" id="1317129"/>
    <lineage>
        <taxon>Eukaryota</taxon>
        <taxon>Metazoa</taxon>
        <taxon>Ecdysozoa</taxon>
        <taxon>Nematoda</taxon>
        <taxon>Chromadorea</taxon>
        <taxon>Rhabditida</taxon>
        <taxon>Rhabditina</taxon>
        <taxon>Diplogasteromorpha</taxon>
        <taxon>Diplogasteroidea</taxon>
        <taxon>Neodiplogasteridae</taxon>
        <taxon>Pristionchus</taxon>
    </lineage>
</organism>
<feature type="non-terminal residue" evidence="1">
    <location>
        <position position="1"/>
    </location>
</feature>
<gene>
    <name evidence="1" type="ORF">PMAYCL1PPCAC_24169</name>
</gene>
<comment type="caution">
    <text evidence="1">The sequence shown here is derived from an EMBL/GenBank/DDBJ whole genome shotgun (WGS) entry which is preliminary data.</text>
</comment>
<sequence length="92" mass="10409">LDFYLLDGKTKDSYLRSLTVSSHHPWRGLYPLLPDIEDATMTPSTIPPPAQYRNFDNEQFGARPNDIIRLCDVEAVREETSARAPGIVYTPS</sequence>
<name>A0AAN5D0A8_9BILA</name>
<keyword evidence="2" id="KW-1185">Reference proteome</keyword>
<dbReference type="EMBL" id="BTRK01000005">
    <property type="protein sequence ID" value="GMR53974.1"/>
    <property type="molecule type" value="Genomic_DNA"/>
</dbReference>
<dbReference type="Proteomes" id="UP001328107">
    <property type="component" value="Unassembled WGS sequence"/>
</dbReference>
<proteinExistence type="predicted"/>
<evidence type="ECO:0000313" key="1">
    <source>
        <dbReference type="EMBL" id="GMR53974.1"/>
    </source>
</evidence>
<accession>A0AAN5D0A8</accession>
<dbReference type="AlphaFoldDB" id="A0AAN5D0A8"/>
<reference evidence="2" key="1">
    <citation type="submission" date="2022-10" db="EMBL/GenBank/DDBJ databases">
        <title>Genome assembly of Pristionchus species.</title>
        <authorList>
            <person name="Yoshida K."/>
            <person name="Sommer R.J."/>
        </authorList>
    </citation>
    <scope>NUCLEOTIDE SEQUENCE [LARGE SCALE GENOMIC DNA]</scope>
    <source>
        <strain evidence="2">RS5460</strain>
    </source>
</reference>
<feature type="non-terminal residue" evidence="1">
    <location>
        <position position="92"/>
    </location>
</feature>
<evidence type="ECO:0000313" key="2">
    <source>
        <dbReference type="Proteomes" id="UP001328107"/>
    </source>
</evidence>